<evidence type="ECO:0000313" key="5">
    <source>
        <dbReference type="Proteomes" id="UP000247498"/>
    </source>
</evidence>
<proteinExistence type="inferred from homology"/>
<dbReference type="SUPFAM" id="SSF51735">
    <property type="entry name" value="NAD(P)-binding Rossmann-fold domains"/>
    <property type="match status" value="1"/>
</dbReference>
<organism evidence="4 5">
    <name type="scientific">Raphidocelis subcapitata</name>
    <dbReference type="NCBI Taxonomy" id="307507"/>
    <lineage>
        <taxon>Eukaryota</taxon>
        <taxon>Viridiplantae</taxon>
        <taxon>Chlorophyta</taxon>
        <taxon>core chlorophytes</taxon>
        <taxon>Chlorophyceae</taxon>
        <taxon>CS clade</taxon>
        <taxon>Sphaeropleales</taxon>
        <taxon>Selenastraceae</taxon>
        <taxon>Raphidocelis</taxon>
    </lineage>
</organism>
<protein>
    <recommendedName>
        <fullName evidence="6">Short-chain dehydrogenase</fullName>
    </recommendedName>
</protein>
<dbReference type="InParanoid" id="A0A2V0PE73"/>
<dbReference type="InterPro" id="IPR020904">
    <property type="entry name" value="Sc_DH/Rdtase_CS"/>
</dbReference>
<evidence type="ECO:0008006" key="6">
    <source>
        <dbReference type="Google" id="ProtNLM"/>
    </source>
</evidence>
<dbReference type="EMBL" id="BDRX01000076">
    <property type="protein sequence ID" value="GBF96193.1"/>
    <property type="molecule type" value="Genomic_DNA"/>
</dbReference>
<comment type="similarity">
    <text evidence="1 3">Belongs to the short-chain dehydrogenases/reductases (SDR) family.</text>
</comment>
<dbReference type="OrthoDB" id="2102561at2759"/>
<name>A0A2V0PE73_9CHLO</name>
<sequence length="346" mass="34103">MESKLRRCASRTRAPVVIVTGCSAGGLGHELAASFHAAGARVFACARRAEAMAGLPDGVSRLVFDVTDEEGCSEAVTRAAGQSGGRIDFLVNSAGIAEPGALTEAPLARLKAAVATNLIAPVCLVQCALPYMAAPSGSCRGGGGVVVNINSIYGRVMSPFHGAYCASKHALRVVSDTLRLELAPYGVAVVDVALGFTATAMLGKGSACMAAGRPRAGPLARAHAAAERGQAALSALASPARGVAGAVVAAVMRPGGPPAELYLGAGAWAAWAASWAPRWAVHWGYGLALGLLPPATWLPAPLARLAAAAGLLGGGGPASGGGGGGGGGWGGAAGRTARVAAVKGSM</sequence>
<dbReference type="PROSITE" id="PS00061">
    <property type="entry name" value="ADH_SHORT"/>
    <property type="match status" value="1"/>
</dbReference>
<keyword evidence="5" id="KW-1185">Reference proteome</keyword>
<reference evidence="4 5" key="1">
    <citation type="journal article" date="2018" name="Sci. Rep.">
        <title>Raphidocelis subcapitata (=Pseudokirchneriella subcapitata) provides an insight into genome evolution and environmental adaptations in the Sphaeropleales.</title>
        <authorList>
            <person name="Suzuki S."/>
            <person name="Yamaguchi H."/>
            <person name="Nakajima N."/>
            <person name="Kawachi M."/>
        </authorList>
    </citation>
    <scope>NUCLEOTIDE SEQUENCE [LARGE SCALE GENOMIC DNA]</scope>
    <source>
        <strain evidence="4 5">NIES-35</strain>
    </source>
</reference>
<dbReference type="PRINTS" id="PR00080">
    <property type="entry name" value="SDRFAMILY"/>
</dbReference>
<dbReference type="AlphaFoldDB" id="A0A2V0PE73"/>
<evidence type="ECO:0000256" key="2">
    <source>
        <dbReference type="ARBA" id="ARBA00023002"/>
    </source>
</evidence>
<dbReference type="Gene3D" id="3.40.50.720">
    <property type="entry name" value="NAD(P)-binding Rossmann-like Domain"/>
    <property type="match status" value="1"/>
</dbReference>
<evidence type="ECO:0000313" key="4">
    <source>
        <dbReference type="EMBL" id="GBF96193.1"/>
    </source>
</evidence>
<dbReference type="PANTHER" id="PTHR44169:SF6">
    <property type="entry name" value="NADPH-DEPENDENT 1-ACYLDIHYDROXYACETONE PHOSPHATE REDUCTASE"/>
    <property type="match status" value="1"/>
</dbReference>
<dbReference type="STRING" id="307507.A0A2V0PE73"/>
<dbReference type="InterPro" id="IPR036291">
    <property type="entry name" value="NAD(P)-bd_dom_sf"/>
</dbReference>
<keyword evidence="2" id="KW-0560">Oxidoreductase</keyword>
<dbReference type="InterPro" id="IPR002347">
    <property type="entry name" value="SDR_fam"/>
</dbReference>
<dbReference type="Pfam" id="PF00106">
    <property type="entry name" value="adh_short"/>
    <property type="match status" value="1"/>
</dbReference>
<evidence type="ECO:0000256" key="3">
    <source>
        <dbReference type="RuleBase" id="RU000363"/>
    </source>
</evidence>
<gene>
    <name evidence="4" type="ORF">Rsub_08738</name>
</gene>
<dbReference type="GO" id="GO:0016491">
    <property type="term" value="F:oxidoreductase activity"/>
    <property type="evidence" value="ECO:0007669"/>
    <property type="project" value="UniProtKB-KW"/>
</dbReference>
<dbReference type="PANTHER" id="PTHR44169">
    <property type="entry name" value="NADPH-DEPENDENT 1-ACYLDIHYDROXYACETONE PHOSPHATE REDUCTASE"/>
    <property type="match status" value="1"/>
</dbReference>
<dbReference type="PRINTS" id="PR00081">
    <property type="entry name" value="GDHRDH"/>
</dbReference>
<comment type="caution">
    <text evidence="4">The sequence shown here is derived from an EMBL/GenBank/DDBJ whole genome shotgun (WGS) entry which is preliminary data.</text>
</comment>
<dbReference type="Proteomes" id="UP000247498">
    <property type="component" value="Unassembled WGS sequence"/>
</dbReference>
<evidence type="ECO:0000256" key="1">
    <source>
        <dbReference type="ARBA" id="ARBA00006484"/>
    </source>
</evidence>
<accession>A0A2V0PE73</accession>